<sequence>MVTGGFDKPKINSSAEIRDQSSGVMMDGMNPKSFQQYVREKKWKVPLPYPLI</sequence>
<organism evidence="2 3">
    <name type="scientific">Caerostris extrusa</name>
    <name type="common">Bark spider</name>
    <name type="synonym">Caerostris bankana</name>
    <dbReference type="NCBI Taxonomy" id="172846"/>
    <lineage>
        <taxon>Eukaryota</taxon>
        <taxon>Metazoa</taxon>
        <taxon>Ecdysozoa</taxon>
        <taxon>Arthropoda</taxon>
        <taxon>Chelicerata</taxon>
        <taxon>Arachnida</taxon>
        <taxon>Araneae</taxon>
        <taxon>Araneomorphae</taxon>
        <taxon>Entelegynae</taxon>
        <taxon>Araneoidea</taxon>
        <taxon>Araneidae</taxon>
        <taxon>Caerostris</taxon>
    </lineage>
</organism>
<evidence type="ECO:0000313" key="3">
    <source>
        <dbReference type="Proteomes" id="UP001054945"/>
    </source>
</evidence>
<comment type="caution">
    <text evidence="2">The sequence shown here is derived from an EMBL/GenBank/DDBJ whole genome shotgun (WGS) entry which is preliminary data.</text>
</comment>
<name>A0AAV4P5M8_CAEEX</name>
<reference evidence="2 3" key="1">
    <citation type="submission" date="2021-06" db="EMBL/GenBank/DDBJ databases">
        <title>Caerostris extrusa draft genome.</title>
        <authorList>
            <person name="Kono N."/>
            <person name="Arakawa K."/>
        </authorList>
    </citation>
    <scope>NUCLEOTIDE SEQUENCE [LARGE SCALE GENOMIC DNA]</scope>
</reference>
<evidence type="ECO:0000313" key="2">
    <source>
        <dbReference type="EMBL" id="GIX91265.1"/>
    </source>
</evidence>
<evidence type="ECO:0000256" key="1">
    <source>
        <dbReference type="SAM" id="MobiDB-lite"/>
    </source>
</evidence>
<feature type="region of interest" description="Disordered" evidence="1">
    <location>
        <begin position="1"/>
        <end position="28"/>
    </location>
</feature>
<dbReference type="Proteomes" id="UP001054945">
    <property type="component" value="Unassembled WGS sequence"/>
</dbReference>
<proteinExistence type="predicted"/>
<keyword evidence="3" id="KW-1185">Reference proteome</keyword>
<accession>A0AAV4P5M8</accession>
<dbReference type="EMBL" id="BPLR01021570">
    <property type="protein sequence ID" value="GIX91265.1"/>
    <property type="molecule type" value="Genomic_DNA"/>
</dbReference>
<gene>
    <name evidence="2" type="ORF">CEXT_522491</name>
</gene>
<protein>
    <submittedName>
        <fullName evidence="2">Uncharacterized protein</fullName>
    </submittedName>
</protein>
<dbReference type="AlphaFoldDB" id="A0AAV4P5M8"/>
<feature type="compositionally biased region" description="Polar residues" evidence="1">
    <location>
        <begin position="11"/>
        <end position="23"/>
    </location>
</feature>
<feature type="non-terminal residue" evidence="2">
    <location>
        <position position="52"/>
    </location>
</feature>